<evidence type="ECO:0000313" key="1">
    <source>
        <dbReference type="Proteomes" id="UP000694846"/>
    </source>
</evidence>
<sequence length="491" mass="55465">MDSTHTTSDENIRRMKFTIEAQKALIVNLSSTMIKMKANLSSFKLQILHFNRLQNEVDKLIAEKNSFVQFKKDMTDFMNALKSTKQHYDQSPMLLLLDPSSGQISEVDMVKLAPTPDRVIFSTSDMMAKSVVSEEQFDKKYHDTDAVDMLSVSTELKEYNPISLREQEDSQAHQAATNIKEIKQLSTSDPKNNVDYDCEINVDVLHTEKIIASTSDEYDSVEVTDNRPARLAVEEQSEFTMLENVIKLTSPVKVDRQISITSMIDVDIPTITLALEILPVCITKTTSSAVDVKKKQWYKEFDETKETSDLCTVSLKDVLPSIPAVHDTTAKVLNVAETSKCTMTDVKEATEPTIEILVKSDQGEKNYLRDASPDVGLLINEPMSEKAILADIAFRRLLSSTNLHMRKLKELEAITNFEIESYIDFLDQIAIEEELTLSYVTGATSTNSHCYVQIVINTIDWTIDGSARSKSEAQELTAKNCLTFFKHFKIY</sequence>
<dbReference type="OrthoDB" id="10634493at2759"/>
<dbReference type="Gene3D" id="3.30.160.20">
    <property type="match status" value="1"/>
</dbReference>
<dbReference type="AlphaFoldDB" id="A0A8B8FXM8"/>
<evidence type="ECO:0000313" key="2">
    <source>
        <dbReference type="RefSeq" id="XP_025415278.1"/>
    </source>
</evidence>
<gene>
    <name evidence="2" type="primary">LOC112686990</name>
</gene>
<dbReference type="GeneID" id="112686990"/>
<dbReference type="RefSeq" id="XP_025415278.1">
    <property type="nucleotide sequence ID" value="XM_025559493.1"/>
</dbReference>
<name>A0A8B8FXM8_9HEMI</name>
<keyword evidence="1" id="KW-1185">Reference proteome</keyword>
<dbReference type="Proteomes" id="UP000694846">
    <property type="component" value="Unplaced"/>
</dbReference>
<reference evidence="2" key="1">
    <citation type="submission" date="2025-08" db="UniProtKB">
        <authorList>
            <consortium name="RefSeq"/>
        </authorList>
    </citation>
    <scope>IDENTIFICATION</scope>
    <source>
        <tissue evidence="2">Whole body</tissue>
    </source>
</reference>
<accession>A0A8B8FXM8</accession>
<protein>
    <submittedName>
        <fullName evidence="2">Uncharacterized protein LOC112686990</fullName>
    </submittedName>
</protein>
<organism evidence="1 2">
    <name type="scientific">Sipha flava</name>
    <name type="common">yellow sugarcane aphid</name>
    <dbReference type="NCBI Taxonomy" id="143950"/>
    <lineage>
        <taxon>Eukaryota</taxon>
        <taxon>Metazoa</taxon>
        <taxon>Ecdysozoa</taxon>
        <taxon>Arthropoda</taxon>
        <taxon>Hexapoda</taxon>
        <taxon>Insecta</taxon>
        <taxon>Pterygota</taxon>
        <taxon>Neoptera</taxon>
        <taxon>Paraneoptera</taxon>
        <taxon>Hemiptera</taxon>
        <taxon>Sternorrhyncha</taxon>
        <taxon>Aphidomorpha</taxon>
        <taxon>Aphidoidea</taxon>
        <taxon>Aphididae</taxon>
        <taxon>Sipha</taxon>
    </lineage>
</organism>
<proteinExistence type="predicted"/>